<reference evidence="2 3" key="1">
    <citation type="submission" date="2018-12" db="EMBL/GenBank/DDBJ databases">
        <title>three novel Halomonas strain isolated from plants.</title>
        <authorList>
            <person name="Sun C."/>
        </authorList>
    </citation>
    <scope>NUCLEOTIDE SEQUENCE [LARGE SCALE GENOMIC DNA]</scope>
    <source>
        <strain evidence="2 3">JCM 18142</strain>
    </source>
</reference>
<proteinExistence type="predicted"/>
<feature type="transmembrane region" description="Helical" evidence="1">
    <location>
        <begin position="15"/>
        <end position="36"/>
    </location>
</feature>
<name>A0A433KNU6_9GAMM</name>
<evidence type="ECO:0000313" key="2">
    <source>
        <dbReference type="EMBL" id="RUR31280.1"/>
    </source>
</evidence>
<comment type="caution">
    <text evidence="2">The sequence shown here is derived from an EMBL/GenBank/DDBJ whole genome shotgun (WGS) entry which is preliminary data.</text>
</comment>
<organism evidence="2 3">
    <name type="scientific">Vreelandella nanhaiensis</name>
    <dbReference type="NCBI Taxonomy" id="1258546"/>
    <lineage>
        <taxon>Bacteria</taxon>
        <taxon>Pseudomonadati</taxon>
        <taxon>Pseudomonadota</taxon>
        <taxon>Gammaproteobacteria</taxon>
        <taxon>Oceanospirillales</taxon>
        <taxon>Halomonadaceae</taxon>
        <taxon>Vreelandella</taxon>
    </lineage>
</organism>
<dbReference type="AlphaFoldDB" id="A0A433KNU6"/>
<keyword evidence="1" id="KW-1133">Transmembrane helix</keyword>
<evidence type="ECO:0000256" key="1">
    <source>
        <dbReference type="SAM" id="Phobius"/>
    </source>
</evidence>
<dbReference type="RefSeq" id="WP_127062375.1">
    <property type="nucleotide sequence ID" value="NZ_RZHF01000015.1"/>
</dbReference>
<gene>
    <name evidence="2" type="ORF">ELY38_11530</name>
</gene>
<protein>
    <submittedName>
        <fullName evidence="2">Uncharacterized protein</fullName>
    </submittedName>
</protein>
<dbReference type="OrthoDB" id="5917490at2"/>
<keyword evidence="1" id="KW-0812">Transmembrane</keyword>
<keyword evidence="3" id="KW-1185">Reference proteome</keyword>
<dbReference type="EMBL" id="RZHF01000015">
    <property type="protein sequence ID" value="RUR31280.1"/>
    <property type="molecule type" value="Genomic_DNA"/>
</dbReference>
<sequence length="171" mass="18862">MKILPKPAYFAGLQGLKVLILVTGLGLAVCMWYVFFHRLHDDSHVTWFPAAAQCDLNTQACSATLGEAGRMTFHINARGPIRALTPLPLEINIEGMTPSHVSVDFVSPQEDVSVYRFVLYMIAPGRFRGHGQLGEEKDITAPAIVPWRARVVLETPKGKLGSWFDISVLSS</sequence>
<keyword evidence="1" id="KW-0472">Membrane</keyword>
<evidence type="ECO:0000313" key="3">
    <source>
        <dbReference type="Proteomes" id="UP000287023"/>
    </source>
</evidence>
<dbReference type="Proteomes" id="UP000287023">
    <property type="component" value="Unassembled WGS sequence"/>
</dbReference>
<accession>A0A433KNU6</accession>